<dbReference type="PATRIC" id="fig|1277257.4.peg.1137"/>
<dbReference type="Proteomes" id="UP000035503">
    <property type="component" value="Chromosome"/>
</dbReference>
<evidence type="ECO:0000313" key="1">
    <source>
        <dbReference type="EMBL" id="AKK20655.1"/>
    </source>
</evidence>
<dbReference type="AlphaFoldDB" id="A0A0G3I5V9"/>
<protein>
    <submittedName>
        <fullName evidence="1">Uncharacterized protein</fullName>
    </submittedName>
</protein>
<sequence>MKINLLDILKISKQKRTRHESNWWKISGVSMLFLPFHQEIDNDFPSDLNVGDILDPTFSSCCSKYAAIIEEIVTPHDRKWHTLFPISKELYEK</sequence>
<dbReference type="EMBL" id="CP004021">
    <property type="protein sequence ID" value="AKK20655.1"/>
    <property type="molecule type" value="Genomic_DNA"/>
</dbReference>
<reference evidence="1 2" key="1">
    <citation type="journal article" date="2015" name="Genome Announc.">
        <title>Complete Genome Sequence of 'Candidatus Liberibacter africanus,' a Bacterium Associated with Citrus Huanglongbing.</title>
        <authorList>
            <person name="Lin H."/>
            <person name="Pietersen G."/>
            <person name="Han C."/>
            <person name="Read D.A."/>
            <person name="Lou B."/>
            <person name="Gupta G."/>
            <person name="Civerolo E.L."/>
        </authorList>
    </citation>
    <scope>NUCLEOTIDE SEQUENCE [LARGE SCALE GENOMIC DNA]</scope>
    <source>
        <strain evidence="1 2">PTSAPSY</strain>
    </source>
</reference>
<evidence type="ECO:0000313" key="2">
    <source>
        <dbReference type="Proteomes" id="UP000035503"/>
    </source>
</evidence>
<proteinExistence type="predicted"/>
<dbReference type="KEGG" id="lau:G293_05220"/>
<keyword evidence="2" id="KW-1185">Reference proteome</keyword>
<gene>
    <name evidence="1" type="ORF">G293_05220</name>
</gene>
<dbReference type="RefSeq" id="WP_047264602.1">
    <property type="nucleotide sequence ID" value="NZ_CP004021.1"/>
</dbReference>
<name>A0A0G3I5V9_LIBAF</name>
<accession>A0A0G3I5V9</accession>
<dbReference type="STRING" id="1277257.G293_05220"/>
<organism evidence="1 2">
    <name type="scientific">Candidatus Liberibacter africanus PTSAPSY</name>
    <dbReference type="NCBI Taxonomy" id="1277257"/>
    <lineage>
        <taxon>Bacteria</taxon>
        <taxon>Pseudomonadati</taxon>
        <taxon>Pseudomonadota</taxon>
        <taxon>Alphaproteobacteria</taxon>
        <taxon>Hyphomicrobiales</taxon>
        <taxon>Rhizobiaceae</taxon>
        <taxon>Liberibacter</taxon>
    </lineage>
</organism>